<evidence type="ECO:0000313" key="2">
    <source>
        <dbReference type="EMBL" id="KAK1754625.1"/>
    </source>
</evidence>
<dbReference type="AlphaFoldDB" id="A0AAJ0BAC6"/>
<comment type="caution">
    <text evidence="2">The sequence shown here is derived from an EMBL/GenBank/DDBJ whole genome shotgun (WGS) entry which is preliminary data.</text>
</comment>
<dbReference type="EMBL" id="MU839835">
    <property type="protein sequence ID" value="KAK1754625.1"/>
    <property type="molecule type" value="Genomic_DNA"/>
</dbReference>
<keyword evidence="3" id="KW-1185">Reference proteome</keyword>
<gene>
    <name evidence="2" type="ORF">QBC47DRAFT_403042</name>
</gene>
<name>A0AAJ0BAC6_9PEZI</name>
<feature type="transmembrane region" description="Helical" evidence="1">
    <location>
        <begin position="46"/>
        <end position="73"/>
    </location>
</feature>
<evidence type="ECO:0000313" key="3">
    <source>
        <dbReference type="Proteomes" id="UP001239445"/>
    </source>
</evidence>
<dbReference type="Proteomes" id="UP001239445">
    <property type="component" value="Unassembled WGS sequence"/>
</dbReference>
<accession>A0AAJ0BAC6</accession>
<sequence>MLLSLETIPRLHSILATILTWLLLVGFVIIPGAFRTDADGEMARDLAAEVVFMVVGFSSMGVGIAGAVLLAVRWRRNHVWLINKIYLPLVQSGLAGMVAAVVAIYRLQG</sequence>
<reference evidence="2" key="1">
    <citation type="submission" date="2023-06" db="EMBL/GenBank/DDBJ databases">
        <title>Genome-scale phylogeny and comparative genomics of the fungal order Sordariales.</title>
        <authorList>
            <consortium name="Lawrence Berkeley National Laboratory"/>
            <person name="Hensen N."/>
            <person name="Bonometti L."/>
            <person name="Westerberg I."/>
            <person name="Brannstrom I.O."/>
            <person name="Guillou S."/>
            <person name="Cros-Aarteil S."/>
            <person name="Calhoun S."/>
            <person name="Haridas S."/>
            <person name="Kuo A."/>
            <person name="Mondo S."/>
            <person name="Pangilinan J."/>
            <person name="Riley R."/>
            <person name="Labutti K."/>
            <person name="Andreopoulos B."/>
            <person name="Lipzen A."/>
            <person name="Chen C."/>
            <person name="Yanf M."/>
            <person name="Daum C."/>
            <person name="Ng V."/>
            <person name="Clum A."/>
            <person name="Steindorff A."/>
            <person name="Ohm R."/>
            <person name="Martin F."/>
            <person name="Silar P."/>
            <person name="Natvig D."/>
            <person name="Lalanne C."/>
            <person name="Gautier V."/>
            <person name="Ament-Velasquez S.L."/>
            <person name="Kruys A."/>
            <person name="Hutchinson M.I."/>
            <person name="Powell A.J."/>
            <person name="Barry K."/>
            <person name="Miller A.N."/>
            <person name="Grigoriev I.V."/>
            <person name="Debuchy R."/>
            <person name="Gladieux P."/>
            <person name="Thoren M.H."/>
            <person name="Johannesson H."/>
        </authorList>
    </citation>
    <scope>NUCLEOTIDE SEQUENCE</scope>
    <source>
        <strain evidence="2">PSN4</strain>
    </source>
</reference>
<organism evidence="2 3">
    <name type="scientific">Echria macrotheca</name>
    <dbReference type="NCBI Taxonomy" id="438768"/>
    <lineage>
        <taxon>Eukaryota</taxon>
        <taxon>Fungi</taxon>
        <taxon>Dikarya</taxon>
        <taxon>Ascomycota</taxon>
        <taxon>Pezizomycotina</taxon>
        <taxon>Sordariomycetes</taxon>
        <taxon>Sordariomycetidae</taxon>
        <taxon>Sordariales</taxon>
        <taxon>Schizotheciaceae</taxon>
        <taxon>Echria</taxon>
    </lineage>
</organism>
<evidence type="ECO:0000256" key="1">
    <source>
        <dbReference type="SAM" id="Phobius"/>
    </source>
</evidence>
<feature type="transmembrane region" description="Helical" evidence="1">
    <location>
        <begin position="12"/>
        <end position="34"/>
    </location>
</feature>
<keyword evidence="1" id="KW-0472">Membrane</keyword>
<proteinExistence type="predicted"/>
<keyword evidence="1" id="KW-1133">Transmembrane helix</keyword>
<protein>
    <submittedName>
        <fullName evidence="2">Uncharacterized protein</fullName>
    </submittedName>
</protein>
<feature type="transmembrane region" description="Helical" evidence="1">
    <location>
        <begin position="85"/>
        <end position="105"/>
    </location>
</feature>
<keyword evidence="1" id="KW-0812">Transmembrane</keyword>